<dbReference type="Pfam" id="PF10400">
    <property type="entry name" value="Vir_act_alpha_C"/>
    <property type="match status" value="1"/>
</dbReference>
<reference evidence="3 4" key="1">
    <citation type="submission" date="2018-08" db="EMBL/GenBank/DDBJ databases">
        <title>Genomic Encyclopedia of Type Strains, Phase III (KMG-III): the genomes of soil and plant-associated and newly described type strains.</title>
        <authorList>
            <person name="Whitman W."/>
        </authorList>
    </citation>
    <scope>NUCLEOTIDE SEQUENCE [LARGE SCALE GENOMIC DNA]</scope>
    <source>
        <strain evidence="3 4">CGMCC 1.10966</strain>
    </source>
</reference>
<dbReference type="EMBL" id="QTTN01000027">
    <property type="protein sequence ID" value="REE77690.1"/>
    <property type="molecule type" value="Genomic_DNA"/>
</dbReference>
<dbReference type="PANTHER" id="PTHR43252">
    <property type="entry name" value="TRANSCRIPTIONAL REGULATOR YQJI"/>
    <property type="match status" value="1"/>
</dbReference>
<keyword evidence="4" id="KW-1185">Reference proteome</keyword>
<accession>A0A3D9RQQ8</accession>
<dbReference type="Proteomes" id="UP000256304">
    <property type="component" value="Unassembled WGS sequence"/>
</dbReference>
<gene>
    <name evidence="3" type="ORF">A8990_12710</name>
</gene>
<dbReference type="RefSeq" id="WP_116190877.1">
    <property type="nucleotide sequence ID" value="NZ_QTTN01000027.1"/>
</dbReference>
<name>A0A3D9RQQ8_9BACL</name>
<evidence type="ECO:0000259" key="1">
    <source>
        <dbReference type="Pfam" id="PF03551"/>
    </source>
</evidence>
<dbReference type="SUPFAM" id="SSF46785">
    <property type="entry name" value="Winged helix' DNA-binding domain"/>
    <property type="match status" value="1"/>
</dbReference>
<protein>
    <submittedName>
        <fullName evidence="3">PadR family transcriptional regulator</fullName>
    </submittedName>
</protein>
<dbReference type="Gene3D" id="6.10.140.190">
    <property type="match status" value="1"/>
</dbReference>
<feature type="domain" description="Transcription regulator PadR C-terminal" evidence="2">
    <location>
        <begin position="95"/>
        <end position="181"/>
    </location>
</feature>
<evidence type="ECO:0000313" key="3">
    <source>
        <dbReference type="EMBL" id="REE77690.1"/>
    </source>
</evidence>
<sequence length="183" mass="21446">MSSIRYAILSLLAREPLSGYDIKQYMNNRLGPFWKVGSNQVYPELSKMEAEGLVQRQAVEQHSYRPARKVYEITAQGKSEIIDWTLAPANFELNLRDEFLLKTYNAWLVEPDNMISSFMEERKKHVEILETYQMKLAELTPTLDASNSKDPLNSTIFIIDFGLRHEQMYIEWCDQMIQKLKTE</sequence>
<dbReference type="Gene3D" id="1.10.10.10">
    <property type="entry name" value="Winged helix-like DNA-binding domain superfamily/Winged helix DNA-binding domain"/>
    <property type="match status" value="1"/>
</dbReference>
<dbReference type="InterPro" id="IPR036390">
    <property type="entry name" value="WH_DNA-bd_sf"/>
</dbReference>
<dbReference type="InterPro" id="IPR018309">
    <property type="entry name" value="Tscrpt_reg_PadR_C"/>
</dbReference>
<comment type="caution">
    <text evidence="3">The sequence shown here is derived from an EMBL/GenBank/DDBJ whole genome shotgun (WGS) entry which is preliminary data.</text>
</comment>
<dbReference type="OrthoDB" id="9783723at2"/>
<dbReference type="InterPro" id="IPR005149">
    <property type="entry name" value="Tscrpt_reg_PadR_N"/>
</dbReference>
<organism evidence="3 4">
    <name type="scientific">Paenibacillus taihuensis</name>
    <dbReference type="NCBI Taxonomy" id="1156355"/>
    <lineage>
        <taxon>Bacteria</taxon>
        <taxon>Bacillati</taxon>
        <taxon>Bacillota</taxon>
        <taxon>Bacilli</taxon>
        <taxon>Bacillales</taxon>
        <taxon>Paenibacillaceae</taxon>
        <taxon>Paenibacillus</taxon>
    </lineage>
</organism>
<proteinExistence type="predicted"/>
<dbReference type="InterPro" id="IPR036388">
    <property type="entry name" value="WH-like_DNA-bd_sf"/>
</dbReference>
<dbReference type="PANTHER" id="PTHR43252:SF4">
    <property type="entry name" value="TRANSCRIPTIONAL REGULATORY PROTEIN"/>
    <property type="match status" value="1"/>
</dbReference>
<dbReference type="AlphaFoldDB" id="A0A3D9RQQ8"/>
<evidence type="ECO:0000313" key="4">
    <source>
        <dbReference type="Proteomes" id="UP000256304"/>
    </source>
</evidence>
<dbReference type="Pfam" id="PF03551">
    <property type="entry name" value="PadR"/>
    <property type="match status" value="1"/>
</dbReference>
<feature type="domain" description="Transcription regulator PadR N-terminal" evidence="1">
    <location>
        <begin position="8"/>
        <end position="81"/>
    </location>
</feature>
<evidence type="ECO:0000259" key="2">
    <source>
        <dbReference type="Pfam" id="PF10400"/>
    </source>
</evidence>